<name>A0A8H4TW28_9HYPO</name>
<dbReference type="OrthoDB" id="1933717at2759"/>
<dbReference type="Proteomes" id="UP000622797">
    <property type="component" value="Unassembled WGS sequence"/>
</dbReference>
<dbReference type="Gene3D" id="3.40.50.720">
    <property type="entry name" value="NAD(P)-binding Rossmann-like Domain"/>
    <property type="match status" value="1"/>
</dbReference>
<comment type="similarity">
    <text evidence="1">Belongs to the short-chain dehydrogenases/reductases (SDR) family.</text>
</comment>
<dbReference type="InterPro" id="IPR002347">
    <property type="entry name" value="SDR_fam"/>
</dbReference>
<reference evidence="2" key="2">
    <citation type="submission" date="2020-05" db="EMBL/GenBank/DDBJ databases">
        <authorList>
            <person name="Kim H.-S."/>
            <person name="Proctor R.H."/>
            <person name="Brown D.W."/>
        </authorList>
    </citation>
    <scope>NUCLEOTIDE SEQUENCE</scope>
    <source>
        <strain evidence="2">NRRL 20472</strain>
    </source>
</reference>
<dbReference type="PANTHER" id="PTHR43943">
    <property type="entry name" value="DEHYDROGENASE/REDUCTASE (SDR FAMILY) MEMBER 4"/>
    <property type="match status" value="1"/>
</dbReference>
<organism evidence="2 3">
    <name type="scientific">Fusarium sarcochroum</name>
    <dbReference type="NCBI Taxonomy" id="1208366"/>
    <lineage>
        <taxon>Eukaryota</taxon>
        <taxon>Fungi</taxon>
        <taxon>Dikarya</taxon>
        <taxon>Ascomycota</taxon>
        <taxon>Pezizomycotina</taxon>
        <taxon>Sordariomycetes</taxon>
        <taxon>Hypocreomycetidae</taxon>
        <taxon>Hypocreales</taxon>
        <taxon>Nectriaceae</taxon>
        <taxon>Fusarium</taxon>
        <taxon>Fusarium lateritium species complex</taxon>
    </lineage>
</organism>
<protein>
    <recommendedName>
        <fullName evidence="4">Short chain dehydrogenase</fullName>
    </recommendedName>
</protein>
<evidence type="ECO:0000256" key="1">
    <source>
        <dbReference type="ARBA" id="ARBA00006484"/>
    </source>
</evidence>
<dbReference type="Pfam" id="PF00106">
    <property type="entry name" value="adh_short"/>
    <property type="match status" value="1"/>
</dbReference>
<dbReference type="CDD" id="cd05233">
    <property type="entry name" value="SDR_c"/>
    <property type="match status" value="1"/>
</dbReference>
<dbReference type="PANTHER" id="PTHR43943:SF2">
    <property type="entry name" value="DEHYDROGENASE_REDUCTASE 4"/>
    <property type="match status" value="1"/>
</dbReference>
<sequence length="300" mass="32610">MEPKTIAPTERIHSRAYDAILPTRPQLSQAGKTVLVTAGTAGIAYTIARNFALAGANMVILTGRVPDKVNAAVDALIKEVKTIDAKSQTKIEGRVCQIAESASIGALFEDFAKDHVHIDVLVLSAAQIVPGKLTDQDWEGVWKQFVVNVRATHQFRDLFEKQTKVGTGPRYIVNVSTSAIHHFTNGMEMGSYTLTKTAAALALQQIADETDPSKTQIINFHPGTILGLQAKEYGMTADSANWDHEDLPGSFAVWAASPEATFLHGRFVWAGWDVNELQSGPVREKLDKDSSFLKIGVNGL</sequence>
<evidence type="ECO:0000313" key="3">
    <source>
        <dbReference type="Proteomes" id="UP000622797"/>
    </source>
</evidence>
<keyword evidence="3" id="KW-1185">Reference proteome</keyword>
<evidence type="ECO:0008006" key="4">
    <source>
        <dbReference type="Google" id="ProtNLM"/>
    </source>
</evidence>
<gene>
    <name evidence="2" type="ORF">FSARC_7050</name>
</gene>
<dbReference type="EMBL" id="JABEXW010000371">
    <property type="protein sequence ID" value="KAF4965111.1"/>
    <property type="molecule type" value="Genomic_DNA"/>
</dbReference>
<reference evidence="2" key="1">
    <citation type="journal article" date="2020" name="BMC Genomics">
        <title>Correction to: Identification and distribution of gene clusters required for synthesis of sphingolipid metabolism inhibitors in diverse species of the filamentous fungus Fusarium.</title>
        <authorList>
            <person name="Kim H.S."/>
            <person name="Lohmar J.M."/>
            <person name="Busman M."/>
            <person name="Brown D.W."/>
            <person name="Naumann T.A."/>
            <person name="Divon H.H."/>
            <person name="Lysoe E."/>
            <person name="Uhlig S."/>
            <person name="Proctor R.H."/>
        </authorList>
    </citation>
    <scope>NUCLEOTIDE SEQUENCE</scope>
    <source>
        <strain evidence="2">NRRL 20472</strain>
    </source>
</reference>
<comment type="caution">
    <text evidence="2">The sequence shown here is derived from an EMBL/GenBank/DDBJ whole genome shotgun (WGS) entry which is preliminary data.</text>
</comment>
<dbReference type="AlphaFoldDB" id="A0A8H4TW28"/>
<dbReference type="SUPFAM" id="SSF51735">
    <property type="entry name" value="NAD(P)-binding Rossmann-fold domains"/>
    <property type="match status" value="1"/>
</dbReference>
<dbReference type="InterPro" id="IPR036291">
    <property type="entry name" value="NAD(P)-bd_dom_sf"/>
</dbReference>
<accession>A0A8H4TW28</accession>
<evidence type="ECO:0000313" key="2">
    <source>
        <dbReference type="EMBL" id="KAF4965111.1"/>
    </source>
</evidence>
<proteinExistence type="inferred from homology"/>